<accession>A0A1B6IA60</accession>
<dbReference type="EMBL" id="GECU01023956">
    <property type="protein sequence ID" value="JAS83750.1"/>
    <property type="molecule type" value="Transcribed_RNA"/>
</dbReference>
<proteinExistence type="predicted"/>
<organism evidence="1">
    <name type="scientific">Homalodisca liturata</name>
    <dbReference type="NCBI Taxonomy" id="320908"/>
    <lineage>
        <taxon>Eukaryota</taxon>
        <taxon>Metazoa</taxon>
        <taxon>Ecdysozoa</taxon>
        <taxon>Arthropoda</taxon>
        <taxon>Hexapoda</taxon>
        <taxon>Insecta</taxon>
        <taxon>Pterygota</taxon>
        <taxon>Neoptera</taxon>
        <taxon>Paraneoptera</taxon>
        <taxon>Hemiptera</taxon>
        <taxon>Auchenorrhyncha</taxon>
        <taxon>Membracoidea</taxon>
        <taxon>Cicadellidae</taxon>
        <taxon>Cicadellinae</taxon>
        <taxon>Proconiini</taxon>
        <taxon>Homalodisca</taxon>
    </lineage>
</organism>
<reference evidence="1" key="1">
    <citation type="submission" date="2015-11" db="EMBL/GenBank/DDBJ databases">
        <title>De novo transcriptome assembly of four potential Pierce s Disease insect vectors from Arizona vineyards.</title>
        <authorList>
            <person name="Tassone E.E."/>
        </authorList>
    </citation>
    <scope>NUCLEOTIDE SEQUENCE</scope>
</reference>
<gene>
    <name evidence="1" type="ORF">g.20243</name>
</gene>
<evidence type="ECO:0000313" key="1">
    <source>
        <dbReference type="EMBL" id="JAS83750.1"/>
    </source>
</evidence>
<name>A0A1B6IA60_9HEMI</name>
<protein>
    <submittedName>
        <fullName evidence="1">Uncharacterized protein</fullName>
    </submittedName>
</protein>
<dbReference type="AlphaFoldDB" id="A0A1B6IA60"/>
<sequence length="159" mass="18742">MNDISNGDVIEKSKAWTKFERQIRLFRDVQCKNEGSLKFYAGVKQAMRDSTLSSFLYHLNSVQRQARYVQRDKLDRIRFDIDKKLENLEKLRMRNNICDDLLGFIEYLLEDNPTGKITVKSCLKKLDFLRLTGSKVHRLLKKRQVQLGLQSRTSNKVSR</sequence>